<dbReference type="EMBL" id="GGFJ01012361">
    <property type="protein sequence ID" value="MBW61502.1"/>
    <property type="molecule type" value="Transcribed_RNA"/>
</dbReference>
<protein>
    <submittedName>
        <fullName evidence="1">Putative secreted protein</fullName>
    </submittedName>
</protein>
<sequence>MRSGTGCCCCCCYCCCCRLSFAGMERGPTQTSSFYTRLSSVTPALRPSFLLQQMWILGDIRSGSRLHYNITNRASRPNDRWCAEQQMCRPSLLRQHTFPRSTTTTCR</sequence>
<proteinExistence type="predicted"/>
<reference evidence="1" key="1">
    <citation type="submission" date="2018-01" db="EMBL/GenBank/DDBJ databases">
        <title>An insight into the sialome of Amazonian anophelines.</title>
        <authorList>
            <person name="Ribeiro J.M."/>
            <person name="Scarpassa V."/>
            <person name="Calvo E."/>
        </authorList>
    </citation>
    <scope>NUCLEOTIDE SEQUENCE</scope>
    <source>
        <tissue evidence="1">Salivary glands</tissue>
    </source>
</reference>
<dbReference type="AlphaFoldDB" id="A0A2M4C841"/>
<evidence type="ECO:0000313" key="1">
    <source>
        <dbReference type="EMBL" id="MBW61502.1"/>
    </source>
</evidence>
<name>A0A2M4C841_9DIPT</name>
<organism evidence="1">
    <name type="scientific">Anopheles marajoara</name>
    <dbReference type="NCBI Taxonomy" id="58244"/>
    <lineage>
        <taxon>Eukaryota</taxon>
        <taxon>Metazoa</taxon>
        <taxon>Ecdysozoa</taxon>
        <taxon>Arthropoda</taxon>
        <taxon>Hexapoda</taxon>
        <taxon>Insecta</taxon>
        <taxon>Pterygota</taxon>
        <taxon>Neoptera</taxon>
        <taxon>Endopterygota</taxon>
        <taxon>Diptera</taxon>
        <taxon>Nematocera</taxon>
        <taxon>Culicoidea</taxon>
        <taxon>Culicidae</taxon>
        <taxon>Anophelinae</taxon>
        <taxon>Anopheles</taxon>
    </lineage>
</organism>
<accession>A0A2M4C841</accession>